<gene>
    <name evidence="7" type="primary">LOC106473288</name>
</gene>
<dbReference type="PROSITE" id="PS00061">
    <property type="entry name" value="ADH_SHORT"/>
    <property type="match status" value="1"/>
</dbReference>
<dbReference type="PRINTS" id="PR00081">
    <property type="entry name" value="GDHRDH"/>
</dbReference>
<dbReference type="Gene3D" id="3.40.50.720">
    <property type="entry name" value="NAD(P)-binding Rossmann-like Domain"/>
    <property type="match status" value="1"/>
</dbReference>
<dbReference type="InterPro" id="IPR002347">
    <property type="entry name" value="SDR_fam"/>
</dbReference>
<dbReference type="PANTHER" id="PTHR42760:SF133">
    <property type="entry name" value="3-OXOACYL-[ACYL-CARRIER-PROTEIN] REDUCTASE"/>
    <property type="match status" value="1"/>
</dbReference>
<reference evidence="7" key="1">
    <citation type="submission" date="2025-08" db="UniProtKB">
        <authorList>
            <consortium name="RefSeq"/>
        </authorList>
    </citation>
    <scope>IDENTIFICATION</scope>
    <source>
        <tissue evidence="7">Muscle</tissue>
    </source>
</reference>
<sequence length="243" mass="25811">MTLVAAVFGGSQGIGRAVASRFIRSGFSVAILSRNNSKREEAITELEKENAYSVGIKGSQCDVTDEKIVQESLKLVEETLGPLRVVVNCAGINLDRLLVQTVPEDINSIINVNLIGSIITSKIAARLMLKRKCGNIVNIGSIVGMKGNRGQAVYAASKAGLVGLTKSLAQEIGSRGVRVNLVVPGIIQTGMTENMDIEQVKNQVPLSRIGAPEDVAEGVFFLATSPFITGEVLIIDGGLHLNR</sequence>
<dbReference type="Pfam" id="PF13561">
    <property type="entry name" value="adh_short_C2"/>
    <property type="match status" value="1"/>
</dbReference>
<accession>A0ABM1BVE7</accession>
<dbReference type="SUPFAM" id="SSF51735">
    <property type="entry name" value="NAD(P)-binding Rossmann-fold domains"/>
    <property type="match status" value="1"/>
</dbReference>
<protein>
    <recommendedName>
        <fullName evidence="5">3-ketoacyl-[acyl-carrier-protein] reductase beta subunit</fullName>
    </recommendedName>
    <alternativeName>
        <fullName evidence="4">Quinone reductase CBR4</fullName>
    </alternativeName>
</protein>
<comment type="pathway">
    <text evidence="1">Lipid metabolism; fatty acid biosynthesis.</text>
</comment>
<name>A0ABM1BVE7_LIMPO</name>
<evidence type="ECO:0000313" key="7">
    <source>
        <dbReference type="RefSeq" id="XP_013789425.1"/>
    </source>
</evidence>
<dbReference type="Proteomes" id="UP000694941">
    <property type="component" value="Unplaced"/>
</dbReference>
<dbReference type="InterPro" id="IPR036291">
    <property type="entry name" value="NAD(P)-bd_dom_sf"/>
</dbReference>
<evidence type="ECO:0000256" key="5">
    <source>
        <dbReference type="ARBA" id="ARBA00041707"/>
    </source>
</evidence>
<evidence type="ECO:0000256" key="4">
    <source>
        <dbReference type="ARBA" id="ARBA00041580"/>
    </source>
</evidence>
<organism evidence="6 7">
    <name type="scientific">Limulus polyphemus</name>
    <name type="common">Atlantic horseshoe crab</name>
    <dbReference type="NCBI Taxonomy" id="6850"/>
    <lineage>
        <taxon>Eukaryota</taxon>
        <taxon>Metazoa</taxon>
        <taxon>Ecdysozoa</taxon>
        <taxon>Arthropoda</taxon>
        <taxon>Chelicerata</taxon>
        <taxon>Merostomata</taxon>
        <taxon>Xiphosura</taxon>
        <taxon>Limulidae</taxon>
        <taxon>Limulus</taxon>
    </lineage>
</organism>
<dbReference type="PRINTS" id="PR00080">
    <property type="entry name" value="SDRFAMILY"/>
</dbReference>
<keyword evidence="3" id="KW-0560">Oxidoreductase</keyword>
<evidence type="ECO:0000256" key="1">
    <source>
        <dbReference type="ARBA" id="ARBA00005194"/>
    </source>
</evidence>
<dbReference type="GeneID" id="106473288"/>
<evidence type="ECO:0000256" key="2">
    <source>
        <dbReference type="ARBA" id="ARBA00006484"/>
    </source>
</evidence>
<evidence type="ECO:0000313" key="6">
    <source>
        <dbReference type="Proteomes" id="UP000694941"/>
    </source>
</evidence>
<proteinExistence type="inferred from homology"/>
<dbReference type="InterPro" id="IPR020904">
    <property type="entry name" value="Sc_DH/Rdtase_CS"/>
</dbReference>
<comment type="similarity">
    <text evidence="2">Belongs to the short-chain dehydrogenases/reductases (SDR) family.</text>
</comment>
<evidence type="ECO:0000256" key="3">
    <source>
        <dbReference type="ARBA" id="ARBA00023002"/>
    </source>
</evidence>
<dbReference type="RefSeq" id="XP_013789425.1">
    <property type="nucleotide sequence ID" value="XM_013933971.2"/>
</dbReference>
<dbReference type="PANTHER" id="PTHR42760">
    <property type="entry name" value="SHORT-CHAIN DEHYDROGENASES/REDUCTASES FAMILY MEMBER"/>
    <property type="match status" value="1"/>
</dbReference>
<keyword evidence="6" id="KW-1185">Reference proteome</keyword>